<evidence type="ECO:0000313" key="13">
    <source>
        <dbReference type="Proteomes" id="UP001276300"/>
    </source>
</evidence>
<evidence type="ECO:0000256" key="10">
    <source>
        <dbReference type="SAM" id="Phobius"/>
    </source>
</evidence>
<dbReference type="SMART" id="SM00052">
    <property type="entry name" value="EAL"/>
    <property type="match status" value="1"/>
</dbReference>
<dbReference type="InterPro" id="IPR024744">
    <property type="entry name" value="CSS-motif_dom"/>
</dbReference>
<accession>A0AAW9C655</accession>
<feature type="transmembrane region" description="Helical" evidence="10">
    <location>
        <begin position="221"/>
        <end position="240"/>
    </location>
</feature>
<dbReference type="EC" id="3.1.4.52" evidence="2"/>
<dbReference type="PANTHER" id="PTHR33121:SF81">
    <property type="entry name" value="CYCLIC DI-GMP PHOSPHODIESTERASE PDEB-RELATED"/>
    <property type="match status" value="1"/>
</dbReference>
<keyword evidence="6" id="KW-0378">Hydrolase</keyword>
<keyword evidence="3" id="KW-1003">Cell membrane</keyword>
<sequence>MRTAILPVCFAVVIFIAGTTILNVQLWYLAQTNSANGAMHAIKKIDAILDEAQAATKTAMKIAYQGCSAENQYQLGTAAALNPHLRTLVILKNGKAWCSSLPGNRVLIYHLNTLPDMKLLLLSAKETTNNLPVLIYQTHSPEGKIFVSVSDAHIRDALSSFITDAHYVLVIDGKRIGTSGDVMASQLNHKTSAVLNSRRYPFSIGYHLPPLFSFERLIQQGSGLLFFIFILSCTVAYILYKYANKYTTPEENLRRAIENGQIVPFYQPVVDGRTGKIQGVEVLARWKHESSGFISPATFIPVAEKSGLIIPLTKALMGQVVDQMNKIADKLPGGFHIGINFSAAHVCAPSFMDDCLHFRESLRQNDLKLVLELTEREPLQIDEQLIDNLNTLRHHGFFIALDDFGTGYSGLSYLHDLKIDFIKIDQSFVSRVDSHEESTMLLDCVLDMVRKLSLQIIAEGVETAEQLAYLNRNNISLMQGYFFYKPLTYIDLVIALLAQNNKETTVN</sequence>
<protein>
    <recommendedName>
        <fullName evidence="2">cyclic-guanylate-specific phosphodiesterase</fullName>
        <ecNumber evidence="2">3.1.4.52</ecNumber>
    </recommendedName>
</protein>
<name>A0AAW9C655_KLUCR</name>
<dbReference type="GO" id="GO:0005886">
    <property type="term" value="C:plasma membrane"/>
    <property type="evidence" value="ECO:0007669"/>
    <property type="project" value="UniProtKB-SubCell"/>
</dbReference>
<dbReference type="InterPro" id="IPR035919">
    <property type="entry name" value="EAL_sf"/>
</dbReference>
<dbReference type="InterPro" id="IPR050706">
    <property type="entry name" value="Cyclic-di-GMP_PDE-like"/>
</dbReference>
<evidence type="ECO:0000256" key="4">
    <source>
        <dbReference type="ARBA" id="ARBA00022636"/>
    </source>
</evidence>
<evidence type="ECO:0000256" key="6">
    <source>
        <dbReference type="ARBA" id="ARBA00022801"/>
    </source>
</evidence>
<proteinExistence type="predicted"/>
<evidence type="ECO:0000313" key="12">
    <source>
        <dbReference type="EMBL" id="MDW3776998.1"/>
    </source>
</evidence>
<dbReference type="SUPFAM" id="SSF141868">
    <property type="entry name" value="EAL domain-like"/>
    <property type="match status" value="1"/>
</dbReference>
<keyword evidence="8 10" id="KW-0472">Membrane</keyword>
<dbReference type="PROSITE" id="PS50883">
    <property type="entry name" value="EAL"/>
    <property type="match status" value="1"/>
</dbReference>
<comment type="catalytic activity">
    <reaction evidence="9">
        <text>3',3'-c-di-GMP + H2O = 5'-phosphoguanylyl(3'-&gt;5')guanosine + H(+)</text>
        <dbReference type="Rhea" id="RHEA:24902"/>
        <dbReference type="ChEBI" id="CHEBI:15377"/>
        <dbReference type="ChEBI" id="CHEBI:15378"/>
        <dbReference type="ChEBI" id="CHEBI:58754"/>
        <dbReference type="ChEBI" id="CHEBI:58805"/>
        <dbReference type="EC" id="3.1.4.52"/>
    </reaction>
</comment>
<evidence type="ECO:0000256" key="7">
    <source>
        <dbReference type="ARBA" id="ARBA00022989"/>
    </source>
</evidence>
<dbReference type="Pfam" id="PF00563">
    <property type="entry name" value="EAL"/>
    <property type="match status" value="1"/>
</dbReference>
<dbReference type="Gene3D" id="3.20.20.450">
    <property type="entry name" value="EAL domain"/>
    <property type="match status" value="1"/>
</dbReference>
<evidence type="ECO:0000256" key="1">
    <source>
        <dbReference type="ARBA" id="ARBA00004651"/>
    </source>
</evidence>
<dbReference type="FunFam" id="3.20.20.450:FF:000001">
    <property type="entry name" value="Cyclic di-GMP phosphodiesterase yahA"/>
    <property type="match status" value="1"/>
</dbReference>
<comment type="subcellular location">
    <subcellularLocation>
        <location evidence="1">Cell membrane</location>
        <topology evidence="1">Multi-pass membrane protein</topology>
    </subcellularLocation>
</comment>
<evidence type="ECO:0000256" key="8">
    <source>
        <dbReference type="ARBA" id="ARBA00023136"/>
    </source>
</evidence>
<evidence type="ECO:0000256" key="9">
    <source>
        <dbReference type="ARBA" id="ARBA00034290"/>
    </source>
</evidence>
<dbReference type="Pfam" id="PF12792">
    <property type="entry name" value="CSS-motif"/>
    <property type="match status" value="1"/>
</dbReference>
<dbReference type="AlphaFoldDB" id="A0AAW9C655"/>
<comment type="caution">
    <text evidence="12">The sequence shown here is derived from an EMBL/GenBank/DDBJ whole genome shotgun (WGS) entry which is preliminary data.</text>
</comment>
<dbReference type="GO" id="GO:0071111">
    <property type="term" value="F:cyclic-guanylate-specific phosphodiesterase activity"/>
    <property type="evidence" value="ECO:0007669"/>
    <property type="project" value="UniProtKB-EC"/>
</dbReference>
<gene>
    <name evidence="12" type="ORF">QWU01_09265</name>
</gene>
<dbReference type="PANTHER" id="PTHR33121">
    <property type="entry name" value="CYCLIC DI-GMP PHOSPHODIESTERASE PDEF"/>
    <property type="match status" value="1"/>
</dbReference>
<organism evidence="12 13">
    <name type="scientific">Kluyvera cryocrescens</name>
    <name type="common">Kluyvera citrophila</name>
    <dbReference type="NCBI Taxonomy" id="580"/>
    <lineage>
        <taxon>Bacteria</taxon>
        <taxon>Pseudomonadati</taxon>
        <taxon>Pseudomonadota</taxon>
        <taxon>Gammaproteobacteria</taxon>
        <taxon>Enterobacterales</taxon>
        <taxon>Enterobacteriaceae</taxon>
        <taxon>Kluyvera</taxon>
    </lineage>
</organism>
<evidence type="ECO:0000256" key="5">
    <source>
        <dbReference type="ARBA" id="ARBA00022692"/>
    </source>
</evidence>
<reference evidence="12" key="1">
    <citation type="journal article" date="2023" name="J Glob Antimicrob Resist">
        <title>Emergence of NDM-1 and KPC-3 carbapenemases in Kluyvera cryocrescens: Investigating genetic heterogeneity and acquisition routes of blaNDM-1 in Enterobacterales species in Portugal.</title>
        <authorList>
            <person name="Loiodice M."/>
            <person name="Ribeiro M."/>
            <person name="Peixe L."/>
            <person name="Novais A."/>
        </authorList>
    </citation>
    <scope>NUCLEOTIDE SEQUENCE</scope>
    <source>
        <strain evidence="12">K629</strain>
    </source>
</reference>
<dbReference type="CDD" id="cd01948">
    <property type="entry name" value="EAL"/>
    <property type="match status" value="1"/>
</dbReference>
<keyword evidence="7 10" id="KW-1133">Transmembrane helix</keyword>
<dbReference type="Proteomes" id="UP001276300">
    <property type="component" value="Unassembled WGS sequence"/>
</dbReference>
<dbReference type="EMBL" id="JAUEQX010000007">
    <property type="protein sequence ID" value="MDW3776998.1"/>
    <property type="molecule type" value="Genomic_DNA"/>
</dbReference>
<evidence type="ECO:0000256" key="3">
    <source>
        <dbReference type="ARBA" id="ARBA00022475"/>
    </source>
</evidence>
<evidence type="ECO:0000259" key="11">
    <source>
        <dbReference type="PROSITE" id="PS50883"/>
    </source>
</evidence>
<evidence type="ECO:0000256" key="2">
    <source>
        <dbReference type="ARBA" id="ARBA00012282"/>
    </source>
</evidence>
<keyword evidence="4" id="KW-0973">c-di-GMP</keyword>
<dbReference type="InterPro" id="IPR001633">
    <property type="entry name" value="EAL_dom"/>
</dbReference>
<keyword evidence="5 10" id="KW-0812">Transmembrane</keyword>
<feature type="domain" description="EAL" evidence="11">
    <location>
        <begin position="246"/>
        <end position="500"/>
    </location>
</feature>
<dbReference type="RefSeq" id="WP_172729211.1">
    <property type="nucleotide sequence ID" value="NZ_CP134165.1"/>
</dbReference>